<keyword evidence="3" id="KW-0732">Signal</keyword>
<evidence type="ECO:0000256" key="2">
    <source>
        <dbReference type="ARBA" id="ARBA00022525"/>
    </source>
</evidence>
<dbReference type="AlphaFoldDB" id="A0A1G2TEW7"/>
<dbReference type="InterPro" id="IPR052052">
    <property type="entry name" value="Polysaccharide_Lyase_9"/>
</dbReference>
<dbReference type="Gene3D" id="1.10.1330.10">
    <property type="entry name" value="Dockerin domain"/>
    <property type="match status" value="1"/>
</dbReference>
<evidence type="ECO:0000256" key="3">
    <source>
        <dbReference type="ARBA" id="ARBA00022729"/>
    </source>
</evidence>
<keyword evidence="2" id="KW-0964">Secreted</keyword>
<dbReference type="InterPro" id="IPR059226">
    <property type="entry name" value="Choice_anch_Q_dom"/>
</dbReference>
<dbReference type="InterPro" id="IPR036439">
    <property type="entry name" value="Dockerin_dom_sf"/>
</dbReference>
<dbReference type="GO" id="GO:0000272">
    <property type="term" value="P:polysaccharide catabolic process"/>
    <property type="evidence" value="ECO:0007669"/>
    <property type="project" value="InterPro"/>
</dbReference>
<dbReference type="NCBIfam" id="NF041518">
    <property type="entry name" value="choice_anch_Q"/>
    <property type="match status" value="1"/>
</dbReference>
<protein>
    <recommendedName>
        <fullName evidence="4">Dockerin domain-containing protein</fullName>
    </recommendedName>
</protein>
<comment type="subcellular location">
    <subcellularLocation>
        <location evidence="1">Secreted</location>
    </subcellularLocation>
</comment>
<dbReference type="Pfam" id="PF00404">
    <property type="entry name" value="Dockerin_1"/>
    <property type="match status" value="1"/>
</dbReference>
<dbReference type="InterPro" id="IPR053868">
    <property type="entry name" value="Pel9A-like_beta_helix"/>
</dbReference>
<dbReference type="InterPro" id="IPR011050">
    <property type="entry name" value="Pectin_lyase_fold/virulence"/>
</dbReference>
<evidence type="ECO:0000256" key="1">
    <source>
        <dbReference type="ARBA" id="ARBA00004613"/>
    </source>
</evidence>
<evidence type="ECO:0000313" key="5">
    <source>
        <dbReference type="EMBL" id="OHA95844.1"/>
    </source>
</evidence>
<accession>A0A1G2TEW7</accession>
<dbReference type="InterPro" id="IPR016134">
    <property type="entry name" value="Dockerin_dom"/>
</dbReference>
<dbReference type="Proteomes" id="UP000178175">
    <property type="component" value="Unassembled WGS sequence"/>
</dbReference>
<dbReference type="GO" id="GO:0016837">
    <property type="term" value="F:carbon-oxygen lyase activity, acting on polysaccharides"/>
    <property type="evidence" value="ECO:0007669"/>
    <property type="project" value="TreeGrafter"/>
</dbReference>
<dbReference type="InterPro" id="IPR039448">
    <property type="entry name" value="Beta_helix"/>
</dbReference>
<evidence type="ECO:0000313" key="6">
    <source>
        <dbReference type="Proteomes" id="UP000178175"/>
    </source>
</evidence>
<dbReference type="InterPro" id="IPR006626">
    <property type="entry name" value="PbH1"/>
</dbReference>
<dbReference type="PANTHER" id="PTHR40088:SF2">
    <property type="entry name" value="SECRETED SUGAR HYDROLASE"/>
    <property type="match status" value="1"/>
</dbReference>
<dbReference type="GO" id="GO:0005576">
    <property type="term" value="C:extracellular region"/>
    <property type="evidence" value="ECO:0007669"/>
    <property type="project" value="UniProtKB-SubCell"/>
</dbReference>
<name>A0A1G2TEW7_9BACT</name>
<comment type="caution">
    <text evidence="5">The sequence shown here is derived from an EMBL/GenBank/DDBJ whole genome shotgun (WGS) entry which is preliminary data.</text>
</comment>
<proteinExistence type="predicted"/>
<dbReference type="PANTHER" id="PTHR40088">
    <property type="entry name" value="PECTATE LYASE (EUROFUNG)"/>
    <property type="match status" value="1"/>
</dbReference>
<dbReference type="SMART" id="SM00710">
    <property type="entry name" value="PbH1"/>
    <property type="match status" value="8"/>
</dbReference>
<dbReference type="SUPFAM" id="SSF63446">
    <property type="entry name" value="Type I dockerin domain"/>
    <property type="match status" value="1"/>
</dbReference>
<feature type="domain" description="Dockerin" evidence="4">
    <location>
        <begin position="477"/>
        <end position="533"/>
    </location>
</feature>
<dbReference type="GO" id="GO:0004553">
    <property type="term" value="F:hydrolase activity, hydrolyzing O-glycosyl compounds"/>
    <property type="evidence" value="ECO:0007669"/>
    <property type="project" value="InterPro"/>
</dbReference>
<organism evidence="5 6">
    <name type="scientific">Candidatus Zambryskibacteria bacterium RIFCSPHIGHO2_02_FULL_43_14</name>
    <dbReference type="NCBI Taxonomy" id="1802748"/>
    <lineage>
        <taxon>Bacteria</taxon>
        <taxon>Candidatus Zambryskiibacteriota</taxon>
    </lineage>
</organism>
<gene>
    <name evidence="5" type="ORF">A3C70_00050</name>
</gene>
<reference evidence="5 6" key="1">
    <citation type="journal article" date="2016" name="Nat. Commun.">
        <title>Thousands of microbial genomes shed light on interconnected biogeochemical processes in an aquifer system.</title>
        <authorList>
            <person name="Anantharaman K."/>
            <person name="Brown C.T."/>
            <person name="Hug L.A."/>
            <person name="Sharon I."/>
            <person name="Castelle C.J."/>
            <person name="Probst A.J."/>
            <person name="Thomas B.C."/>
            <person name="Singh A."/>
            <person name="Wilkins M.J."/>
            <person name="Karaoz U."/>
            <person name="Brodie E.L."/>
            <person name="Williams K.H."/>
            <person name="Hubbard S.S."/>
            <person name="Banfield J.F."/>
        </authorList>
    </citation>
    <scope>NUCLEOTIDE SEQUENCE [LARGE SCALE GENOMIC DNA]</scope>
</reference>
<evidence type="ECO:0000259" key="4">
    <source>
        <dbReference type="PROSITE" id="PS51766"/>
    </source>
</evidence>
<sequence>MKQKISKYTWLVLIFTLVVSVLYPSLPVKSQTSTQYYVATNGSDSNPGTQSAPWKTIQKAMNSATAGSTVNIKGGTYYEILNVNVSGTAGAYITFRNAPSETAIIDGKGDIASGDVRGIININNKNYLKFIGLHLTNHVGGYIPGGFIVTGSSNNIEFRDGKITHIDWASNSTICPGQGTQYSTPIRIMGGSNIIIDNNEVFNNNTGDSESITVDGNVNGFTISNNTIYGHPNIGIDVLGHGAGSQPKGGLITRNHIYSGSYFCWSGGIYIDGGTDTIIENNYIHDNWWGIEVGSENSYGASNIIVRNNIVFNNSNWGILVGAHAGVASNIRVYNNVIVNNPDGNLEINSNLATNSIFKNNIIYSSNGGSLLSGNVGSNILDYNLWYSTGGGTKPSQDSHGIFADPKFVKLPGSKFSTIVPDFRLQSGSPAINAGTTLSEATKDYDGVNRPVGSAFDIGAYEYGGTSGSTPPPTPTPTVLKGDLNNDRIVNSLDWSIMNSRWFTNDTTADLNTDGIVNSLDFSILNSNWLKQI</sequence>
<dbReference type="Gene3D" id="2.160.20.10">
    <property type="entry name" value="Single-stranded right-handed beta-helix, Pectin lyase-like"/>
    <property type="match status" value="1"/>
</dbReference>
<dbReference type="Pfam" id="PF13229">
    <property type="entry name" value="Beta_helix"/>
    <property type="match status" value="1"/>
</dbReference>
<dbReference type="EMBL" id="MHVR01000015">
    <property type="protein sequence ID" value="OHA95844.1"/>
    <property type="molecule type" value="Genomic_DNA"/>
</dbReference>
<dbReference type="PROSITE" id="PS51766">
    <property type="entry name" value="DOCKERIN"/>
    <property type="match status" value="1"/>
</dbReference>
<dbReference type="SUPFAM" id="SSF51126">
    <property type="entry name" value="Pectin lyase-like"/>
    <property type="match status" value="1"/>
</dbReference>
<dbReference type="Pfam" id="PF22842">
    <property type="entry name" value="Pel9A-like_beta_helix"/>
    <property type="match status" value="1"/>
</dbReference>
<dbReference type="InterPro" id="IPR012334">
    <property type="entry name" value="Pectin_lyas_fold"/>
</dbReference>
<dbReference type="InterPro" id="IPR002105">
    <property type="entry name" value="Dockerin_1_rpt"/>
</dbReference>